<dbReference type="NCBIfam" id="TIGR00005">
    <property type="entry name" value="rluA_subfam"/>
    <property type="match status" value="1"/>
</dbReference>
<keyword evidence="4" id="KW-0694">RNA-binding</keyword>
<evidence type="ECO:0000256" key="4">
    <source>
        <dbReference type="PROSITE-ProRule" id="PRU00182"/>
    </source>
</evidence>
<keyword evidence="3 5" id="KW-0413">Isomerase</keyword>
<comment type="catalytic activity">
    <reaction evidence="1 5">
        <text>a uridine in RNA = a pseudouridine in RNA</text>
        <dbReference type="Rhea" id="RHEA:48348"/>
        <dbReference type="Rhea" id="RHEA-COMP:12068"/>
        <dbReference type="Rhea" id="RHEA-COMP:12069"/>
        <dbReference type="ChEBI" id="CHEBI:65314"/>
        <dbReference type="ChEBI" id="CHEBI:65315"/>
    </reaction>
</comment>
<feature type="domain" description="RNA-binding S4" evidence="7">
    <location>
        <begin position="41"/>
        <end position="106"/>
    </location>
</feature>
<dbReference type="InterPro" id="IPR002942">
    <property type="entry name" value="S4_RNA-bd"/>
</dbReference>
<evidence type="ECO:0000256" key="5">
    <source>
        <dbReference type="RuleBase" id="RU362028"/>
    </source>
</evidence>
<gene>
    <name evidence="8" type="ORF">Tbon_12225</name>
</gene>
<dbReference type="InterPro" id="IPR050188">
    <property type="entry name" value="RluA_PseudoU_synthase"/>
</dbReference>
<organism evidence="8 9">
    <name type="scientific">Tepidiforma bonchosmolovskayae</name>
    <dbReference type="NCBI Taxonomy" id="2601677"/>
    <lineage>
        <taxon>Bacteria</taxon>
        <taxon>Bacillati</taxon>
        <taxon>Chloroflexota</taxon>
        <taxon>Tepidiformia</taxon>
        <taxon>Tepidiformales</taxon>
        <taxon>Tepidiformaceae</taxon>
        <taxon>Tepidiforma</taxon>
    </lineage>
</organism>
<dbReference type="Pfam" id="PF01479">
    <property type="entry name" value="S4"/>
    <property type="match status" value="1"/>
</dbReference>
<feature type="region of interest" description="Disordered" evidence="6">
    <location>
        <begin position="1"/>
        <end position="27"/>
    </location>
</feature>
<dbReference type="PANTHER" id="PTHR21600:SF44">
    <property type="entry name" value="RIBOSOMAL LARGE SUBUNIT PSEUDOURIDINE SYNTHASE D"/>
    <property type="match status" value="1"/>
</dbReference>
<comment type="similarity">
    <text evidence="2 5">Belongs to the pseudouridine synthase RluA family.</text>
</comment>
<evidence type="ECO:0000256" key="3">
    <source>
        <dbReference type="ARBA" id="ARBA00023235"/>
    </source>
</evidence>
<dbReference type="SUPFAM" id="SSF55174">
    <property type="entry name" value="Alpha-L RNA-binding motif"/>
    <property type="match status" value="1"/>
</dbReference>
<dbReference type="EC" id="5.4.99.-" evidence="5"/>
<dbReference type="SMART" id="SM00363">
    <property type="entry name" value="S4"/>
    <property type="match status" value="1"/>
</dbReference>
<evidence type="ECO:0000259" key="7">
    <source>
        <dbReference type="SMART" id="SM00363"/>
    </source>
</evidence>
<dbReference type="Gene3D" id="3.30.2350.10">
    <property type="entry name" value="Pseudouridine synthase"/>
    <property type="match status" value="1"/>
</dbReference>
<keyword evidence="9" id="KW-1185">Reference proteome</keyword>
<dbReference type="CDD" id="cd02869">
    <property type="entry name" value="PseudoU_synth_RluA_like"/>
    <property type="match status" value="1"/>
</dbReference>
<dbReference type="InterPro" id="IPR036986">
    <property type="entry name" value="S4_RNA-bd_sf"/>
</dbReference>
<proteinExistence type="inferred from homology"/>
<dbReference type="InterPro" id="IPR020103">
    <property type="entry name" value="PsdUridine_synth_cat_dom_sf"/>
</dbReference>
<name>A0ABX6C5B4_9CHLR</name>
<dbReference type="PROSITE" id="PS01129">
    <property type="entry name" value="PSI_RLU"/>
    <property type="match status" value="1"/>
</dbReference>
<sequence>MAGVQCGRLGNQHRGGDSPVEHAVPGHGTGQVVELTAPRSGRLDAVLAAALEDLSRSRVQRLIERGMVRVNGAVARKSAVVAEGDAVVVVIEAGTRASEAVDFDLPVVYEDELLAAIDKPAGLAVHGAPGDTAPSVAAWWLARLGPASAAFEPGVERPGVVHRLDKETSGVMVLAKTPAAQAALSRAFEARNAKKTYLAVVDGVPAQPRAVIDAPIDRDPRDRTRMAVTTRGRSARTEYIVIASDGRRSLLEVHPETGRTHQIRVHLAAIGTPVANDAVYGTAEPGSRQLLHAYRLELPHPAGGRLIAAAPPPTDLLAAIRAIAGEAVASRYAAVPPPTIERGEAS</sequence>
<dbReference type="PROSITE" id="PS50889">
    <property type="entry name" value="S4"/>
    <property type="match status" value="1"/>
</dbReference>
<dbReference type="PANTHER" id="PTHR21600">
    <property type="entry name" value="MITOCHONDRIAL RNA PSEUDOURIDINE SYNTHASE"/>
    <property type="match status" value="1"/>
</dbReference>
<evidence type="ECO:0000256" key="6">
    <source>
        <dbReference type="SAM" id="MobiDB-lite"/>
    </source>
</evidence>
<dbReference type="Pfam" id="PF00849">
    <property type="entry name" value="PseudoU_synth_2"/>
    <property type="match status" value="1"/>
</dbReference>
<dbReference type="CDD" id="cd00165">
    <property type="entry name" value="S4"/>
    <property type="match status" value="1"/>
</dbReference>
<evidence type="ECO:0000256" key="1">
    <source>
        <dbReference type="ARBA" id="ARBA00000073"/>
    </source>
</evidence>
<dbReference type="EMBL" id="CP042829">
    <property type="protein sequence ID" value="QFG04014.1"/>
    <property type="molecule type" value="Genomic_DNA"/>
</dbReference>
<dbReference type="Gene3D" id="3.10.290.10">
    <property type="entry name" value="RNA-binding S4 domain"/>
    <property type="match status" value="1"/>
</dbReference>
<dbReference type="InterPro" id="IPR006145">
    <property type="entry name" value="PsdUridine_synth_RsuA/RluA"/>
</dbReference>
<evidence type="ECO:0000313" key="8">
    <source>
        <dbReference type="EMBL" id="QFG04014.1"/>
    </source>
</evidence>
<accession>A0ABX6C5B4</accession>
<dbReference type="InterPro" id="IPR006224">
    <property type="entry name" value="PsdUridine_synth_RluA-like_CS"/>
</dbReference>
<comment type="function">
    <text evidence="5">Responsible for synthesis of pseudouridine from uracil.</text>
</comment>
<reference evidence="8 9" key="1">
    <citation type="submission" date="2019-10" db="EMBL/GenBank/DDBJ databases">
        <title>Thermopilla bonchosmolovskayae gen. nov., sp. nov., a moderately thermophilic Chloroflexi bacterium from a Chukotka hot spring (Arctic, Russia), representing a novel classis Thermopillaia, which include previously uncultivated lineage OLB14.</title>
        <authorList>
            <person name="Kochetkova T.V."/>
            <person name="Zayulina K.S."/>
            <person name="Zhigarkov V.S."/>
            <person name="Minaev N.V."/>
            <person name="Novikov A."/>
            <person name="Toshchakov S.V."/>
            <person name="Elcheninov A.G."/>
            <person name="Kublanov I.V."/>
        </authorList>
    </citation>
    <scope>NUCLEOTIDE SEQUENCE [LARGE SCALE GENOMIC DNA]</scope>
    <source>
        <strain evidence="8 9">3753O</strain>
    </source>
</reference>
<protein>
    <recommendedName>
        <fullName evidence="5">Pseudouridine synthase</fullName>
        <ecNumber evidence="5">5.4.99.-</ecNumber>
    </recommendedName>
</protein>
<evidence type="ECO:0000313" key="9">
    <source>
        <dbReference type="Proteomes" id="UP000326331"/>
    </source>
</evidence>
<dbReference type="SUPFAM" id="SSF55120">
    <property type="entry name" value="Pseudouridine synthase"/>
    <property type="match status" value="1"/>
</dbReference>
<evidence type="ECO:0000256" key="2">
    <source>
        <dbReference type="ARBA" id="ARBA00010876"/>
    </source>
</evidence>
<dbReference type="Proteomes" id="UP000326331">
    <property type="component" value="Chromosome"/>
</dbReference>
<dbReference type="InterPro" id="IPR006225">
    <property type="entry name" value="PsdUridine_synth_RluC/D"/>
</dbReference>